<evidence type="ECO:0000256" key="3">
    <source>
        <dbReference type="ARBA" id="ARBA00022989"/>
    </source>
</evidence>
<evidence type="ECO:0000256" key="2">
    <source>
        <dbReference type="ARBA" id="ARBA00022692"/>
    </source>
</evidence>
<proteinExistence type="predicted"/>
<evidence type="ECO:0000313" key="7">
    <source>
        <dbReference type="Proteomes" id="UP000199475"/>
    </source>
</evidence>
<comment type="subcellular location">
    <subcellularLocation>
        <location evidence="1">Membrane</location>
        <topology evidence="1">Multi-pass membrane protein</topology>
    </subcellularLocation>
</comment>
<reference evidence="6 7" key="1">
    <citation type="submission" date="2016-10" db="EMBL/GenBank/DDBJ databases">
        <authorList>
            <person name="de Groot N.N."/>
        </authorList>
    </citation>
    <scope>NUCLEOTIDE SEQUENCE [LARGE SCALE GENOMIC DNA]</scope>
    <source>
        <strain evidence="6 7">CGMCC 1.9159</strain>
    </source>
</reference>
<dbReference type="OrthoDB" id="329282at2"/>
<dbReference type="Proteomes" id="UP000199475">
    <property type="component" value="Unassembled WGS sequence"/>
</dbReference>
<dbReference type="EMBL" id="FNGP01000004">
    <property type="protein sequence ID" value="SDL66879.1"/>
    <property type="molecule type" value="Genomic_DNA"/>
</dbReference>
<accession>A0A1G9LY09</accession>
<sequence length="186" mass="19988">MSLLRFAARSMFASYYIVDGIKAATKPSETAPEAEAFTKKAVPLVQRIAPASYSSSIPESAETWVRLSGIVKVVGGAMFALGIGRRLGAFLLAKATVMDIAMAWPSKDAPADERKAAQKEALKHVALLGGALLASRDLQGRPSLGWRAEQKSKLAARQAHELGERAGKMTKRAKRRASKLAKEIGR</sequence>
<gene>
    <name evidence="6" type="ORF">SAMN04488242_2402</name>
</gene>
<evidence type="ECO:0000256" key="4">
    <source>
        <dbReference type="ARBA" id="ARBA00023136"/>
    </source>
</evidence>
<evidence type="ECO:0000256" key="5">
    <source>
        <dbReference type="SAM" id="MobiDB-lite"/>
    </source>
</evidence>
<dbReference type="STRING" id="686624.SAMN04488242_2402"/>
<dbReference type="Pfam" id="PF07681">
    <property type="entry name" value="DoxX"/>
    <property type="match status" value="1"/>
</dbReference>
<dbReference type="InterPro" id="IPR032808">
    <property type="entry name" value="DoxX"/>
</dbReference>
<dbReference type="AlphaFoldDB" id="A0A1G9LY09"/>
<dbReference type="RefSeq" id="WP_093252500.1">
    <property type="nucleotide sequence ID" value="NZ_FNGP01000004.1"/>
</dbReference>
<organism evidence="6 7">
    <name type="scientific">Tessaracoccus oleiagri</name>
    <dbReference type="NCBI Taxonomy" id="686624"/>
    <lineage>
        <taxon>Bacteria</taxon>
        <taxon>Bacillati</taxon>
        <taxon>Actinomycetota</taxon>
        <taxon>Actinomycetes</taxon>
        <taxon>Propionibacteriales</taxon>
        <taxon>Propionibacteriaceae</taxon>
        <taxon>Tessaracoccus</taxon>
    </lineage>
</organism>
<keyword evidence="2" id="KW-0812">Transmembrane</keyword>
<name>A0A1G9LY09_9ACTN</name>
<keyword evidence="7" id="KW-1185">Reference proteome</keyword>
<feature type="compositionally biased region" description="Basic residues" evidence="5">
    <location>
        <begin position="168"/>
        <end position="179"/>
    </location>
</feature>
<keyword evidence="4" id="KW-0472">Membrane</keyword>
<feature type="region of interest" description="Disordered" evidence="5">
    <location>
        <begin position="160"/>
        <end position="186"/>
    </location>
</feature>
<dbReference type="GO" id="GO:0016020">
    <property type="term" value="C:membrane"/>
    <property type="evidence" value="ECO:0007669"/>
    <property type="project" value="UniProtKB-SubCell"/>
</dbReference>
<protein>
    <submittedName>
        <fullName evidence="6">DoxX protein</fullName>
    </submittedName>
</protein>
<keyword evidence="3" id="KW-1133">Transmembrane helix</keyword>
<evidence type="ECO:0000256" key="1">
    <source>
        <dbReference type="ARBA" id="ARBA00004141"/>
    </source>
</evidence>
<evidence type="ECO:0000313" key="6">
    <source>
        <dbReference type="EMBL" id="SDL66879.1"/>
    </source>
</evidence>